<feature type="region of interest" description="Disordered" evidence="7">
    <location>
        <begin position="151"/>
        <end position="184"/>
    </location>
</feature>
<dbReference type="PRINTS" id="PR00276">
    <property type="entry name" value="INSULINFAMLY"/>
</dbReference>
<evidence type="ECO:0000256" key="3">
    <source>
        <dbReference type="ARBA" id="ARBA00022525"/>
    </source>
</evidence>
<dbReference type="InterPro" id="IPR016179">
    <property type="entry name" value="Insulin-like"/>
</dbReference>
<accession>A0ABM1IC74</accession>
<evidence type="ECO:0000256" key="8">
    <source>
        <dbReference type="SAM" id="Phobius"/>
    </source>
</evidence>
<dbReference type="SMART" id="SM00078">
    <property type="entry name" value="IlGF"/>
    <property type="match status" value="1"/>
</dbReference>
<evidence type="ECO:0000313" key="11">
    <source>
        <dbReference type="RefSeq" id="XP_015177811.1"/>
    </source>
</evidence>
<keyword evidence="3 6" id="KW-0964">Secreted</keyword>
<keyword evidence="4" id="KW-0165">Cleavage on pair of basic residues</keyword>
<proteinExistence type="inferred from homology"/>
<dbReference type="InterPro" id="IPR022353">
    <property type="entry name" value="Insulin_CS"/>
</dbReference>
<dbReference type="GeneID" id="107067113"/>
<keyword evidence="8" id="KW-1133">Transmembrane helix</keyword>
<dbReference type="SUPFAM" id="SSF56994">
    <property type="entry name" value="Insulin-like"/>
    <property type="match status" value="1"/>
</dbReference>
<feature type="compositionally biased region" description="Basic and acidic residues" evidence="7">
    <location>
        <begin position="151"/>
        <end position="160"/>
    </location>
</feature>
<feature type="compositionally biased region" description="Low complexity" evidence="7">
    <location>
        <begin position="167"/>
        <end position="184"/>
    </location>
</feature>
<comment type="similarity">
    <text evidence="2 6">Belongs to the insulin family.</text>
</comment>
<reference evidence="11" key="1">
    <citation type="submission" date="2025-08" db="UniProtKB">
        <authorList>
            <consortium name="RefSeq"/>
        </authorList>
    </citation>
    <scope>IDENTIFICATION</scope>
    <source>
        <tissue evidence="11">Whole body</tissue>
    </source>
</reference>
<dbReference type="PROSITE" id="PS00262">
    <property type="entry name" value="INSULIN"/>
    <property type="match status" value="1"/>
</dbReference>
<dbReference type="PANTHER" id="PTHR46886:SF1">
    <property type="entry name" value="INSULIN-LIKE GROWTH FACTOR II"/>
    <property type="match status" value="1"/>
</dbReference>
<gene>
    <name evidence="11" type="primary">LOC107067113</name>
</gene>
<dbReference type="Pfam" id="PF00049">
    <property type="entry name" value="Insulin"/>
    <property type="match status" value="1"/>
</dbReference>
<evidence type="ECO:0000256" key="7">
    <source>
        <dbReference type="SAM" id="MobiDB-lite"/>
    </source>
</evidence>
<organism evidence="10 11">
    <name type="scientific">Polistes dominula</name>
    <name type="common">European paper wasp</name>
    <name type="synonym">Vespa dominula</name>
    <dbReference type="NCBI Taxonomy" id="743375"/>
    <lineage>
        <taxon>Eukaryota</taxon>
        <taxon>Metazoa</taxon>
        <taxon>Ecdysozoa</taxon>
        <taxon>Arthropoda</taxon>
        <taxon>Hexapoda</taxon>
        <taxon>Insecta</taxon>
        <taxon>Pterygota</taxon>
        <taxon>Neoptera</taxon>
        <taxon>Endopterygota</taxon>
        <taxon>Hymenoptera</taxon>
        <taxon>Apocrita</taxon>
        <taxon>Aculeata</taxon>
        <taxon>Vespoidea</taxon>
        <taxon>Vespidae</taxon>
        <taxon>Polistinae</taxon>
        <taxon>Polistini</taxon>
        <taxon>Polistes</taxon>
    </lineage>
</organism>
<feature type="domain" description="Insulin-like" evidence="9">
    <location>
        <begin position="59"/>
        <end position="117"/>
    </location>
</feature>
<evidence type="ECO:0000256" key="4">
    <source>
        <dbReference type="ARBA" id="ARBA00022685"/>
    </source>
</evidence>
<keyword evidence="10" id="KW-1185">Reference proteome</keyword>
<keyword evidence="8" id="KW-0812">Transmembrane</keyword>
<keyword evidence="5" id="KW-0732">Signal</keyword>
<dbReference type="Proteomes" id="UP000694924">
    <property type="component" value="Unplaced"/>
</dbReference>
<name>A0ABM1IC74_POLDO</name>
<dbReference type="Gene3D" id="1.10.100.10">
    <property type="entry name" value="Insulin-like"/>
    <property type="match status" value="1"/>
</dbReference>
<dbReference type="InterPro" id="IPR022352">
    <property type="entry name" value="Ins/IGF/rlx"/>
</dbReference>
<sequence length="184" mass="20782">MTSRKHWSTITTTTTTTTTTRIQGFGFGIGTIALTILIILNLFGTINSAPFERSNMKTLRLCSRRLSDALYLVCSDRGYNEPFSYSSEDEQRGPSGPGLVEECCYHSCSYVQLEQYCKQKSEKKRGGSRDNIESIRIVNLPESFLEIHTLSKEEDKEKSKPLSSPINNNNNNKNNKNNNNNNNN</sequence>
<evidence type="ECO:0000313" key="10">
    <source>
        <dbReference type="Proteomes" id="UP000694924"/>
    </source>
</evidence>
<feature type="transmembrane region" description="Helical" evidence="8">
    <location>
        <begin position="25"/>
        <end position="46"/>
    </location>
</feature>
<keyword evidence="8" id="KW-0472">Membrane</keyword>
<comment type="subcellular location">
    <subcellularLocation>
        <location evidence="1 6">Secreted</location>
    </subcellularLocation>
</comment>
<evidence type="ECO:0000256" key="5">
    <source>
        <dbReference type="ARBA" id="ARBA00022729"/>
    </source>
</evidence>
<protein>
    <submittedName>
        <fullName evidence="11">Insulin-like growth factor III</fullName>
    </submittedName>
</protein>
<evidence type="ECO:0000256" key="2">
    <source>
        <dbReference type="ARBA" id="ARBA00009034"/>
    </source>
</evidence>
<evidence type="ECO:0000259" key="9">
    <source>
        <dbReference type="SMART" id="SM00078"/>
    </source>
</evidence>
<evidence type="ECO:0000256" key="1">
    <source>
        <dbReference type="ARBA" id="ARBA00004613"/>
    </source>
</evidence>
<evidence type="ECO:0000256" key="6">
    <source>
        <dbReference type="RuleBase" id="RU000406"/>
    </source>
</evidence>
<feature type="non-terminal residue" evidence="11">
    <location>
        <position position="184"/>
    </location>
</feature>
<dbReference type="PANTHER" id="PTHR46886">
    <property type="entry name" value="INSULIN-LIKE GROWTH FACTOR II"/>
    <property type="match status" value="1"/>
</dbReference>
<dbReference type="RefSeq" id="XP_015177811.1">
    <property type="nucleotide sequence ID" value="XM_015322325.1"/>
</dbReference>
<dbReference type="InterPro" id="IPR036438">
    <property type="entry name" value="Insulin-like_sf"/>
</dbReference>